<feature type="region of interest" description="Disordered" evidence="5">
    <location>
        <begin position="110"/>
        <end position="223"/>
    </location>
</feature>
<dbReference type="GO" id="GO:0000123">
    <property type="term" value="C:histone acetyltransferase complex"/>
    <property type="evidence" value="ECO:0007669"/>
    <property type="project" value="TreeGrafter"/>
</dbReference>
<dbReference type="InterPro" id="IPR018359">
    <property type="entry name" value="Bromodomain_CS"/>
</dbReference>
<feature type="compositionally biased region" description="Low complexity" evidence="5">
    <location>
        <begin position="210"/>
        <end position="223"/>
    </location>
</feature>
<organism evidence="7 8">
    <name type="scientific">Ectocarpus siliculosus</name>
    <name type="common">Brown alga</name>
    <name type="synonym">Conferva siliculosa</name>
    <dbReference type="NCBI Taxonomy" id="2880"/>
    <lineage>
        <taxon>Eukaryota</taxon>
        <taxon>Sar</taxon>
        <taxon>Stramenopiles</taxon>
        <taxon>Ochrophyta</taxon>
        <taxon>PX clade</taxon>
        <taxon>Phaeophyceae</taxon>
        <taxon>Ectocarpales</taxon>
        <taxon>Ectocarpaceae</taxon>
        <taxon>Ectocarpus</taxon>
    </lineage>
</organism>
<dbReference type="PANTHER" id="PTHR45750:SF3">
    <property type="entry name" value="HISTONE ACETYLTRANSFERASE"/>
    <property type="match status" value="1"/>
</dbReference>
<dbReference type="EMBL" id="FN649727">
    <property type="protein sequence ID" value="CBJ48482.1"/>
    <property type="molecule type" value="Genomic_DNA"/>
</dbReference>
<feature type="compositionally biased region" description="Low complexity" evidence="5">
    <location>
        <begin position="153"/>
        <end position="167"/>
    </location>
</feature>
<gene>
    <name evidence="7" type="ORF">Esi_0002_0319</name>
</gene>
<accession>D7FQF0</accession>
<evidence type="ECO:0000313" key="7">
    <source>
        <dbReference type="EMBL" id="CBJ48482.1"/>
    </source>
</evidence>
<dbReference type="InterPro" id="IPR036427">
    <property type="entry name" value="Bromodomain-like_sf"/>
</dbReference>
<dbReference type="SUPFAM" id="SSF47370">
    <property type="entry name" value="Bromodomain"/>
    <property type="match status" value="1"/>
</dbReference>
<dbReference type="InterPro" id="IPR001487">
    <property type="entry name" value="Bromodomain"/>
</dbReference>
<evidence type="ECO:0000256" key="2">
    <source>
        <dbReference type="ARBA" id="ARBA00023117"/>
    </source>
</evidence>
<evidence type="ECO:0000256" key="4">
    <source>
        <dbReference type="PROSITE-ProRule" id="PRU00035"/>
    </source>
</evidence>
<dbReference type="PRINTS" id="PR00503">
    <property type="entry name" value="BROMODOMAIN"/>
</dbReference>
<keyword evidence="2 4" id="KW-0103">Bromodomain</keyword>
<dbReference type="SMART" id="SM00297">
    <property type="entry name" value="BROMO"/>
    <property type="match status" value="1"/>
</dbReference>
<dbReference type="InParanoid" id="D7FQF0"/>
<feature type="compositionally biased region" description="Gly residues" evidence="5">
    <location>
        <begin position="118"/>
        <end position="135"/>
    </location>
</feature>
<evidence type="ECO:0000259" key="6">
    <source>
        <dbReference type="PROSITE" id="PS50014"/>
    </source>
</evidence>
<keyword evidence="3" id="KW-0012">Acyltransferase</keyword>
<dbReference type="OrthoDB" id="1742084at2759"/>
<evidence type="ECO:0000256" key="5">
    <source>
        <dbReference type="SAM" id="MobiDB-lite"/>
    </source>
</evidence>
<dbReference type="Gene3D" id="1.20.920.10">
    <property type="entry name" value="Bromodomain-like"/>
    <property type="match status" value="1"/>
</dbReference>
<dbReference type="InterPro" id="IPR037800">
    <property type="entry name" value="GCN5"/>
</dbReference>
<dbReference type="PROSITE" id="PS50014">
    <property type="entry name" value="BROMODOMAIN_2"/>
    <property type="match status" value="1"/>
</dbReference>
<dbReference type="AlphaFoldDB" id="D7FQF0"/>
<dbReference type="eggNOG" id="KOG1472">
    <property type="taxonomic scope" value="Eukaryota"/>
</dbReference>
<sequence>MFGRSGWIWQRVRRWVRLRWRLSPPRLLRTLSGLPYRGTRFGSSHSLRRVAGVPRSCATRLIDKAFRCEAWRTCPTRCSCVEAISKLRKPWRPGFPTCQGQRCRLTSSGFTQSLASGDGKGTNGSRSSGGGGGGDKAPSRRGPVSRTGGGEAGTVVASARGVASSGRAAREGSGGQQVTGTGANGGGAGQPKASGNGNSKTSARKKKNRTAGAAPSAATSSGSSATVAAACEAFASAAPRTGGGLGGGAAAAAVAAAGGRQGDTMPGVTPIMSPVTSSGRAPGLWTTLKKMWSEVNKHRSSWAFRKGVDPTMAPGYLDVVKHPIDLEGIRKRLDGPVVHYTSKAMLQDDLELMCRNAMLYNDEGTEYHRVAEDLLRFIESMFIR</sequence>
<dbReference type="STRING" id="2880.D7FQF0"/>
<dbReference type="PANTHER" id="PTHR45750">
    <property type="entry name" value="GH11602P"/>
    <property type="match status" value="1"/>
</dbReference>
<dbReference type="EMBL" id="FN648375">
    <property type="protein sequence ID" value="CBJ48482.1"/>
    <property type="molecule type" value="Genomic_DNA"/>
</dbReference>
<dbReference type="GO" id="GO:0010484">
    <property type="term" value="F:histone H3 acetyltransferase activity"/>
    <property type="evidence" value="ECO:0007669"/>
    <property type="project" value="TreeGrafter"/>
</dbReference>
<name>D7FQF0_ECTSI</name>
<proteinExistence type="predicted"/>
<evidence type="ECO:0000256" key="3">
    <source>
        <dbReference type="ARBA" id="ARBA00023315"/>
    </source>
</evidence>
<evidence type="ECO:0000313" key="8">
    <source>
        <dbReference type="Proteomes" id="UP000002630"/>
    </source>
</evidence>
<keyword evidence="8" id="KW-1185">Reference proteome</keyword>
<dbReference type="Proteomes" id="UP000002630">
    <property type="component" value="Linkage Group LG02"/>
</dbReference>
<keyword evidence="1" id="KW-0808">Transferase</keyword>
<feature type="compositionally biased region" description="Gly residues" evidence="5">
    <location>
        <begin position="172"/>
        <end position="189"/>
    </location>
</feature>
<feature type="domain" description="Bromo" evidence="6">
    <location>
        <begin position="296"/>
        <end position="368"/>
    </location>
</feature>
<dbReference type="PROSITE" id="PS00633">
    <property type="entry name" value="BROMODOMAIN_1"/>
    <property type="match status" value="1"/>
</dbReference>
<dbReference type="Pfam" id="PF00439">
    <property type="entry name" value="Bromodomain"/>
    <property type="match status" value="1"/>
</dbReference>
<dbReference type="GO" id="GO:0045944">
    <property type="term" value="P:positive regulation of transcription by RNA polymerase II"/>
    <property type="evidence" value="ECO:0007669"/>
    <property type="project" value="TreeGrafter"/>
</dbReference>
<reference evidence="7 8" key="1">
    <citation type="journal article" date="2010" name="Nature">
        <title>The Ectocarpus genome and the independent evolution of multicellularity in brown algae.</title>
        <authorList>
            <person name="Cock J.M."/>
            <person name="Sterck L."/>
            <person name="Rouze P."/>
            <person name="Scornet D."/>
            <person name="Allen A.E."/>
            <person name="Amoutzias G."/>
            <person name="Anthouard V."/>
            <person name="Artiguenave F."/>
            <person name="Aury J.M."/>
            <person name="Badger J.H."/>
            <person name="Beszteri B."/>
            <person name="Billiau K."/>
            <person name="Bonnet E."/>
            <person name="Bothwell J.H."/>
            <person name="Bowler C."/>
            <person name="Boyen C."/>
            <person name="Brownlee C."/>
            <person name="Carrano C.J."/>
            <person name="Charrier B."/>
            <person name="Cho G.Y."/>
            <person name="Coelho S.M."/>
            <person name="Collen J."/>
            <person name="Corre E."/>
            <person name="Da Silva C."/>
            <person name="Delage L."/>
            <person name="Delaroque N."/>
            <person name="Dittami S.M."/>
            <person name="Doulbeau S."/>
            <person name="Elias M."/>
            <person name="Farnham G."/>
            <person name="Gachon C.M."/>
            <person name="Gschloessl B."/>
            <person name="Heesch S."/>
            <person name="Jabbari K."/>
            <person name="Jubin C."/>
            <person name="Kawai H."/>
            <person name="Kimura K."/>
            <person name="Kloareg B."/>
            <person name="Kupper F.C."/>
            <person name="Lang D."/>
            <person name="Le Bail A."/>
            <person name="Leblanc C."/>
            <person name="Lerouge P."/>
            <person name="Lohr M."/>
            <person name="Lopez P.J."/>
            <person name="Martens C."/>
            <person name="Maumus F."/>
            <person name="Michel G."/>
            <person name="Miranda-Saavedra D."/>
            <person name="Morales J."/>
            <person name="Moreau H."/>
            <person name="Motomura T."/>
            <person name="Nagasato C."/>
            <person name="Napoli C.A."/>
            <person name="Nelson D.R."/>
            <person name="Nyvall-Collen P."/>
            <person name="Peters A.F."/>
            <person name="Pommier C."/>
            <person name="Potin P."/>
            <person name="Poulain J."/>
            <person name="Quesneville H."/>
            <person name="Read B."/>
            <person name="Rensing S.A."/>
            <person name="Ritter A."/>
            <person name="Rousvoal S."/>
            <person name="Samanta M."/>
            <person name="Samson G."/>
            <person name="Schroeder D.C."/>
            <person name="Segurens B."/>
            <person name="Strittmatter M."/>
            <person name="Tonon T."/>
            <person name="Tregear J.W."/>
            <person name="Valentin K."/>
            <person name="von Dassow P."/>
            <person name="Yamagishi T."/>
            <person name="Van de Peer Y."/>
            <person name="Wincker P."/>
        </authorList>
    </citation>
    <scope>NUCLEOTIDE SEQUENCE [LARGE SCALE GENOMIC DNA]</scope>
    <source>
        <strain evidence="8">Ec32 / CCAP1310/4</strain>
    </source>
</reference>
<protein>
    <recommendedName>
        <fullName evidence="6">Bromo domain-containing protein</fullName>
    </recommendedName>
</protein>
<evidence type="ECO:0000256" key="1">
    <source>
        <dbReference type="ARBA" id="ARBA00022679"/>
    </source>
</evidence>